<dbReference type="FunFam" id="3.30.56.30:FF:000003">
    <property type="entry name" value="Signal recognition particle SEC65 subunit"/>
    <property type="match status" value="1"/>
</dbReference>
<dbReference type="Pfam" id="PF01922">
    <property type="entry name" value="SRP19"/>
    <property type="match status" value="1"/>
</dbReference>
<dbReference type="PANTHER" id="PTHR17453">
    <property type="entry name" value="SIGNAL RECOGNITION PARTICLE 19 KD PROTEIN"/>
    <property type="match status" value="1"/>
</dbReference>
<evidence type="ECO:0000256" key="1">
    <source>
        <dbReference type="ARBA" id="ARBA00004496"/>
    </source>
</evidence>
<dbReference type="OMA" id="QMERWIC"/>
<dbReference type="GO" id="GO:0005786">
    <property type="term" value="C:signal recognition particle, endoplasmic reticulum targeting"/>
    <property type="evidence" value="ECO:0007669"/>
    <property type="project" value="TreeGrafter"/>
</dbReference>
<dbReference type="PANTHER" id="PTHR17453:SF0">
    <property type="entry name" value="SIGNAL RECOGNITION PARTICLE 19 KDA PROTEIN"/>
    <property type="match status" value="1"/>
</dbReference>
<name>A0A8S1MI60_PARPR</name>
<feature type="compositionally biased region" description="Basic residues" evidence="4">
    <location>
        <begin position="138"/>
        <end position="147"/>
    </location>
</feature>
<accession>A0A8S1MI60</accession>
<evidence type="ECO:0000313" key="6">
    <source>
        <dbReference type="Proteomes" id="UP000688137"/>
    </source>
</evidence>
<organism evidence="5 6">
    <name type="scientific">Paramecium primaurelia</name>
    <dbReference type="NCBI Taxonomy" id="5886"/>
    <lineage>
        <taxon>Eukaryota</taxon>
        <taxon>Sar</taxon>
        <taxon>Alveolata</taxon>
        <taxon>Ciliophora</taxon>
        <taxon>Intramacronucleata</taxon>
        <taxon>Oligohymenophorea</taxon>
        <taxon>Peniculida</taxon>
        <taxon>Parameciidae</taxon>
        <taxon>Paramecium</taxon>
    </lineage>
</organism>
<comment type="subcellular location">
    <subcellularLocation>
        <location evidence="1">Cytoplasm</location>
    </subcellularLocation>
</comment>
<keyword evidence="3" id="KW-0687">Ribonucleoprotein</keyword>
<evidence type="ECO:0000313" key="5">
    <source>
        <dbReference type="EMBL" id="CAD8078131.1"/>
    </source>
</evidence>
<dbReference type="AlphaFoldDB" id="A0A8S1MI60"/>
<dbReference type="GO" id="GO:0008312">
    <property type="term" value="F:7S RNA binding"/>
    <property type="evidence" value="ECO:0007669"/>
    <property type="project" value="InterPro"/>
</dbReference>
<dbReference type="Proteomes" id="UP000688137">
    <property type="component" value="Unassembled WGS sequence"/>
</dbReference>
<evidence type="ECO:0000256" key="2">
    <source>
        <dbReference type="ARBA" id="ARBA00022490"/>
    </source>
</evidence>
<dbReference type="GO" id="GO:0006617">
    <property type="term" value="P:SRP-dependent cotranslational protein targeting to membrane, signal sequence recognition"/>
    <property type="evidence" value="ECO:0007669"/>
    <property type="project" value="TreeGrafter"/>
</dbReference>
<sequence>MQTPEQIKVESKTWKTIYPPYIDSTLTTAQGRRLGKSNCVPHPQMMEISQCLSSLGLRHVIDQHAGYPRDIFQQGRIKVRLYAEDKKPYNPQIKCKHTLLQSIAKMIKSIPNRKVEVPPYLAQMEIEKQNKPVQKKQTSNKKKHKNA</sequence>
<gene>
    <name evidence="5" type="ORF">PPRIM_AZ9-3.1.T0590180</name>
</gene>
<keyword evidence="2" id="KW-0963">Cytoplasm</keyword>
<keyword evidence="6" id="KW-1185">Reference proteome</keyword>
<evidence type="ECO:0000256" key="3">
    <source>
        <dbReference type="ARBA" id="ARBA00023274"/>
    </source>
</evidence>
<protein>
    <recommendedName>
        <fullName evidence="7">Signal recognition particle 19 kDa protein</fullName>
    </recommendedName>
</protein>
<evidence type="ECO:0000256" key="4">
    <source>
        <dbReference type="SAM" id="MobiDB-lite"/>
    </source>
</evidence>
<evidence type="ECO:0008006" key="7">
    <source>
        <dbReference type="Google" id="ProtNLM"/>
    </source>
</evidence>
<proteinExistence type="predicted"/>
<dbReference type="InterPro" id="IPR002778">
    <property type="entry name" value="Signal_recog_particle_SRP19"/>
</dbReference>
<feature type="region of interest" description="Disordered" evidence="4">
    <location>
        <begin position="125"/>
        <end position="147"/>
    </location>
</feature>
<dbReference type="EMBL" id="CAJJDM010000060">
    <property type="protein sequence ID" value="CAD8078131.1"/>
    <property type="molecule type" value="Genomic_DNA"/>
</dbReference>
<comment type="caution">
    <text evidence="5">The sequence shown here is derived from an EMBL/GenBank/DDBJ whole genome shotgun (WGS) entry which is preliminary data.</text>
</comment>
<reference evidence="5" key="1">
    <citation type="submission" date="2021-01" db="EMBL/GenBank/DDBJ databases">
        <authorList>
            <consortium name="Genoscope - CEA"/>
            <person name="William W."/>
        </authorList>
    </citation>
    <scope>NUCLEOTIDE SEQUENCE</scope>
</reference>